<dbReference type="EC" id="2.7.11.1" evidence="1"/>
<feature type="region of interest" description="Disordered" evidence="10">
    <location>
        <begin position="1"/>
        <end position="51"/>
    </location>
</feature>
<dbReference type="SMART" id="SM00220">
    <property type="entry name" value="S_TKc"/>
    <property type="match status" value="1"/>
</dbReference>
<dbReference type="PANTHER" id="PTHR24361">
    <property type="entry name" value="MITOGEN-ACTIVATED KINASE KINASE KINASE"/>
    <property type="match status" value="1"/>
</dbReference>
<keyword evidence="2" id="KW-0723">Serine/threonine-protein kinase</keyword>
<dbReference type="PROSITE" id="PS00107">
    <property type="entry name" value="PROTEIN_KINASE_ATP"/>
    <property type="match status" value="1"/>
</dbReference>
<dbReference type="InterPro" id="IPR011989">
    <property type="entry name" value="ARM-like"/>
</dbReference>
<keyword evidence="5" id="KW-0418">Kinase</keyword>
<keyword evidence="4 9" id="KW-0547">Nucleotide-binding</keyword>
<dbReference type="InterPro" id="IPR017441">
    <property type="entry name" value="Protein_kinase_ATP_BS"/>
</dbReference>
<dbReference type="GO" id="GO:0005524">
    <property type="term" value="F:ATP binding"/>
    <property type="evidence" value="ECO:0007669"/>
    <property type="project" value="UniProtKB-UniRule"/>
</dbReference>
<dbReference type="EMBL" id="MU007029">
    <property type="protein sequence ID" value="KAF2431836.1"/>
    <property type="molecule type" value="Genomic_DNA"/>
</dbReference>
<evidence type="ECO:0000256" key="4">
    <source>
        <dbReference type="ARBA" id="ARBA00022741"/>
    </source>
</evidence>
<evidence type="ECO:0000256" key="10">
    <source>
        <dbReference type="SAM" id="MobiDB-lite"/>
    </source>
</evidence>
<feature type="compositionally biased region" description="Basic and acidic residues" evidence="10">
    <location>
        <begin position="32"/>
        <end position="43"/>
    </location>
</feature>
<dbReference type="SUPFAM" id="SSF48371">
    <property type="entry name" value="ARM repeat"/>
    <property type="match status" value="1"/>
</dbReference>
<evidence type="ECO:0000256" key="5">
    <source>
        <dbReference type="ARBA" id="ARBA00022777"/>
    </source>
</evidence>
<dbReference type="FunFam" id="1.10.510.10:FF:000246">
    <property type="entry name" value="Putative Serine-threonine kinase SepH"/>
    <property type="match status" value="1"/>
</dbReference>
<feature type="compositionally biased region" description="Polar residues" evidence="10">
    <location>
        <begin position="499"/>
        <end position="511"/>
    </location>
</feature>
<keyword evidence="3" id="KW-0808">Transferase</keyword>
<dbReference type="Proteomes" id="UP000800235">
    <property type="component" value="Unassembled WGS sequence"/>
</dbReference>
<dbReference type="InterPro" id="IPR016024">
    <property type="entry name" value="ARM-type_fold"/>
</dbReference>
<keyword evidence="13" id="KW-1185">Reference proteome</keyword>
<dbReference type="CDD" id="cd06627">
    <property type="entry name" value="STKc_Cdc7_like"/>
    <property type="match status" value="1"/>
</dbReference>
<evidence type="ECO:0000313" key="12">
    <source>
        <dbReference type="EMBL" id="KAF2431836.1"/>
    </source>
</evidence>
<feature type="compositionally biased region" description="Polar residues" evidence="10">
    <location>
        <begin position="1316"/>
        <end position="1339"/>
    </location>
</feature>
<feature type="region of interest" description="Disordered" evidence="10">
    <location>
        <begin position="340"/>
        <end position="405"/>
    </location>
</feature>
<gene>
    <name evidence="12" type="ORF">EJ08DRAFT_695988</name>
</gene>
<dbReference type="Gene3D" id="1.25.10.10">
    <property type="entry name" value="Leucine-rich Repeat Variant"/>
    <property type="match status" value="2"/>
</dbReference>
<dbReference type="Gene3D" id="1.10.510.10">
    <property type="entry name" value="Transferase(Phosphotransferase) domain 1"/>
    <property type="match status" value="1"/>
</dbReference>
<dbReference type="InterPro" id="IPR053235">
    <property type="entry name" value="Ser_Thr_kinase"/>
</dbReference>
<feature type="region of interest" description="Disordered" evidence="10">
    <location>
        <begin position="448"/>
        <end position="540"/>
    </location>
</feature>
<dbReference type="Pfam" id="PF00069">
    <property type="entry name" value="Pkinase"/>
    <property type="match status" value="1"/>
</dbReference>
<dbReference type="GO" id="GO:0004674">
    <property type="term" value="F:protein serine/threonine kinase activity"/>
    <property type="evidence" value="ECO:0007669"/>
    <property type="project" value="UniProtKB-KW"/>
</dbReference>
<evidence type="ECO:0000256" key="2">
    <source>
        <dbReference type="ARBA" id="ARBA00022527"/>
    </source>
</evidence>
<dbReference type="InterPro" id="IPR000719">
    <property type="entry name" value="Prot_kinase_dom"/>
</dbReference>
<evidence type="ECO:0000256" key="9">
    <source>
        <dbReference type="PROSITE-ProRule" id="PRU10141"/>
    </source>
</evidence>
<evidence type="ECO:0000256" key="3">
    <source>
        <dbReference type="ARBA" id="ARBA00022679"/>
    </source>
</evidence>
<evidence type="ECO:0000313" key="13">
    <source>
        <dbReference type="Proteomes" id="UP000800235"/>
    </source>
</evidence>
<comment type="caution">
    <text evidence="12">The sequence shown here is derived from an EMBL/GenBank/DDBJ whole genome shotgun (WGS) entry which is preliminary data.</text>
</comment>
<name>A0A9P4NUA3_9PEZI</name>
<evidence type="ECO:0000256" key="7">
    <source>
        <dbReference type="ARBA" id="ARBA00047899"/>
    </source>
</evidence>
<dbReference type="InterPro" id="IPR011009">
    <property type="entry name" value="Kinase-like_dom_sf"/>
</dbReference>
<feature type="compositionally biased region" description="Basic and acidic residues" evidence="10">
    <location>
        <begin position="1302"/>
        <end position="1312"/>
    </location>
</feature>
<feature type="compositionally biased region" description="Basic and acidic residues" evidence="10">
    <location>
        <begin position="1235"/>
        <end position="1244"/>
    </location>
</feature>
<dbReference type="PANTHER" id="PTHR24361:SF433">
    <property type="entry name" value="PROTEIN KINASE DOMAIN-CONTAINING PROTEIN"/>
    <property type="match status" value="1"/>
</dbReference>
<dbReference type="SUPFAM" id="SSF56112">
    <property type="entry name" value="Protein kinase-like (PK-like)"/>
    <property type="match status" value="1"/>
</dbReference>
<comment type="catalytic activity">
    <reaction evidence="8">
        <text>L-seryl-[protein] + ATP = O-phospho-L-seryl-[protein] + ADP + H(+)</text>
        <dbReference type="Rhea" id="RHEA:17989"/>
        <dbReference type="Rhea" id="RHEA-COMP:9863"/>
        <dbReference type="Rhea" id="RHEA-COMP:11604"/>
        <dbReference type="ChEBI" id="CHEBI:15378"/>
        <dbReference type="ChEBI" id="CHEBI:29999"/>
        <dbReference type="ChEBI" id="CHEBI:30616"/>
        <dbReference type="ChEBI" id="CHEBI:83421"/>
        <dbReference type="ChEBI" id="CHEBI:456216"/>
        <dbReference type="EC" id="2.7.11.1"/>
    </reaction>
</comment>
<organism evidence="12 13">
    <name type="scientific">Tothia fuscella</name>
    <dbReference type="NCBI Taxonomy" id="1048955"/>
    <lineage>
        <taxon>Eukaryota</taxon>
        <taxon>Fungi</taxon>
        <taxon>Dikarya</taxon>
        <taxon>Ascomycota</taxon>
        <taxon>Pezizomycotina</taxon>
        <taxon>Dothideomycetes</taxon>
        <taxon>Pleosporomycetidae</taxon>
        <taxon>Venturiales</taxon>
        <taxon>Cylindrosympodiaceae</taxon>
        <taxon>Tothia</taxon>
    </lineage>
</organism>
<evidence type="ECO:0000259" key="11">
    <source>
        <dbReference type="PROSITE" id="PS50011"/>
    </source>
</evidence>
<keyword evidence="6 9" id="KW-0067">ATP-binding</keyword>
<dbReference type="GO" id="GO:0005737">
    <property type="term" value="C:cytoplasm"/>
    <property type="evidence" value="ECO:0007669"/>
    <property type="project" value="TreeGrafter"/>
</dbReference>
<feature type="domain" description="Protein kinase" evidence="11">
    <location>
        <begin position="61"/>
        <end position="310"/>
    </location>
</feature>
<evidence type="ECO:0000256" key="6">
    <source>
        <dbReference type="ARBA" id="ARBA00022840"/>
    </source>
</evidence>
<evidence type="ECO:0000256" key="8">
    <source>
        <dbReference type="ARBA" id="ARBA00048679"/>
    </source>
</evidence>
<feature type="compositionally biased region" description="Polar residues" evidence="10">
    <location>
        <begin position="613"/>
        <end position="624"/>
    </location>
</feature>
<protein>
    <recommendedName>
        <fullName evidence="1">non-specific serine/threonine protein kinase</fullName>
        <ecNumber evidence="1">2.7.11.1</ecNumber>
    </recommendedName>
</protein>
<evidence type="ECO:0000256" key="1">
    <source>
        <dbReference type="ARBA" id="ARBA00012513"/>
    </source>
</evidence>
<dbReference type="OrthoDB" id="8693905at2759"/>
<feature type="binding site" evidence="9">
    <location>
        <position position="90"/>
    </location>
    <ligand>
        <name>ATP</name>
        <dbReference type="ChEBI" id="CHEBI:30616"/>
    </ligand>
</feature>
<dbReference type="PROSITE" id="PS50011">
    <property type="entry name" value="PROTEIN_KINASE_DOM"/>
    <property type="match status" value="1"/>
</dbReference>
<accession>A0A9P4NUA3</accession>
<dbReference type="FunFam" id="1.25.10.10:FF:000583">
    <property type="entry name" value="MAP3K epsilon protein kinase 1"/>
    <property type="match status" value="1"/>
</dbReference>
<feature type="region of interest" description="Disordered" evidence="10">
    <location>
        <begin position="1231"/>
        <end position="1434"/>
    </location>
</feature>
<comment type="catalytic activity">
    <reaction evidence="7">
        <text>L-threonyl-[protein] + ATP = O-phospho-L-threonyl-[protein] + ADP + H(+)</text>
        <dbReference type="Rhea" id="RHEA:46608"/>
        <dbReference type="Rhea" id="RHEA-COMP:11060"/>
        <dbReference type="Rhea" id="RHEA-COMP:11605"/>
        <dbReference type="ChEBI" id="CHEBI:15378"/>
        <dbReference type="ChEBI" id="CHEBI:30013"/>
        <dbReference type="ChEBI" id="CHEBI:30616"/>
        <dbReference type="ChEBI" id="CHEBI:61977"/>
        <dbReference type="ChEBI" id="CHEBI:456216"/>
        <dbReference type="EC" id="2.7.11.1"/>
    </reaction>
</comment>
<dbReference type="FunFam" id="3.30.200.20:FF:000042">
    <property type="entry name" value="Aurora kinase A"/>
    <property type="match status" value="1"/>
</dbReference>
<feature type="compositionally biased region" description="Low complexity" evidence="10">
    <location>
        <begin position="1250"/>
        <end position="1272"/>
    </location>
</feature>
<reference evidence="12" key="1">
    <citation type="journal article" date="2020" name="Stud. Mycol.">
        <title>101 Dothideomycetes genomes: a test case for predicting lifestyles and emergence of pathogens.</title>
        <authorList>
            <person name="Haridas S."/>
            <person name="Albert R."/>
            <person name="Binder M."/>
            <person name="Bloem J."/>
            <person name="Labutti K."/>
            <person name="Salamov A."/>
            <person name="Andreopoulos B."/>
            <person name="Baker S."/>
            <person name="Barry K."/>
            <person name="Bills G."/>
            <person name="Bluhm B."/>
            <person name="Cannon C."/>
            <person name="Castanera R."/>
            <person name="Culley D."/>
            <person name="Daum C."/>
            <person name="Ezra D."/>
            <person name="Gonzalez J."/>
            <person name="Henrissat B."/>
            <person name="Kuo A."/>
            <person name="Liang C."/>
            <person name="Lipzen A."/>
            <person name="Lutzoni F."/>
            <person name="Magnuson J."/>
            <person name="Mondo S."/>
            <person name="Nolan M."/>
            <person name="Ohm R."/>
            <person name="Pangilinan J."/>
            <person name="Park H.-J."/>
            <person name="Ramirez L."/>
            <person name="Alfaro M."/>
            <person name="Sun H."/>
            <person name="Tritt A."/>
            <person name="Yoshinaga Y."/>
            <person name="Zwiers L.-H."/>
            <person name="Turgeon B."/>
            <person name="Goodwin S."/>
            <person name="Spatafora J."/>
            <person name="Crous P."/>
            <person name="Grigoriev I."/>
        </authorList>
    </citation>
    <scope>NUCLEOTIDE SEQUENCE</scope>
    <source>
        <strain evidence="12">CBS 130266</strain>
    </source>
</reference>
<feature type="region of interest" description="Disordered" evidence="10">
    <location>
        <begin position="576"/>
        <end position="639"/>
    </location>
</feature>
<dbReference type="InterPro" id="IPR008271">
    <property type="entry name" value="Ser/Thr_kinase_AS"/>
</dbReference>
<feature type="compositionally biased region" description="Acidic residues" evidence="10">
    <location>
        <begin position="449"/>
        <end position="458"/>
    </location>
</feature>
<proteinExistence type="predicted"/>
<sequence length="1434" mass="159034">MVSHSHHNSQGSDKPVNGRKENATPGQAKPRPGKEQLVERGPSKDGTAQKAAAEVEGLKGYQLGDCLGKGAFGSVYRAIWHGSGQTVAIKQVRLGDLPSSELRVIMSEIDLLKNLNHPNIVKYQGFVKSSENLYIILEYCENGSLHSICKNFGKFPENLVALYMSQVLQGLFYLHEQGIIHRDIKGANILTTKEGLVKLADFGVAIKSNVGEHSVVGTPYWMAPEVIELSGATTASDIWSLGCTVIELLDGKPPYHTLPPMPALFRIVQDDHPPLPEGASPVVRDFLMQCFQKDPNLRVSAKKLLKHPWILNAKRADAIVAEKPTKYDEAVKSVTAWNEAINKSPPQDQDSIRRTSRPTSLSPVPQREKKPLQLKTPGAGKIGLSLTKARPNADAFRSPELESDDNWDADFASSINPHALQLPHLKPHDNFGGMLSAEKLKSFATFDSVAEEPNEEEREWVSRSPVHLSSHDPNETVRPYTPQKPQKNKPDMSKPNPPNTGSQRQPSQTKSQMRREGAAKSAAPAPKLRLNPSTRPAVMFREDSVEDYNDLLNEDEDDDAWHQKIEALKIQEESSFSPRLFHPSDLNNARKPANSIRKGGSLRRYPTPEEQKSSTLPRSRSSVEIQKYAEDEDEDPEDFLGKDVVLPLNHSDSGSEGSTLMMLNSKLISNSWLGEDEDEDDPFAQLEEGFDEINMEANVARDRHARLCKVVEDMVAALKISQSDEDLDQISFNLMDQLEDSQELKGTIISSHGMLPILEILENCKRRDVILRLLKIINMIILDNVDIQENLCFVGGIPIVTKFASNAFPQEIRLEAAAFVRQMYQGSMLTLQMFIGCGGLNVLVDFLEADLETERDLVLIGVSGVWSVFDLQGSTPKNDFCRIFSRSCILYPLSLALNKVLEDKSKRSTPSEDRKLAQVIEDRIVSIFFIFSQAENYVKEIIADRKVLWRVLKDLPRMSHNCQIIMLKFIKNLSMLDRTHDVLQNSNAIEVLTDLLSSSMNSPHFLDISNQVLNTMYNLCRLSKTRQEEAALNGIIPILQKIVKTERPLKEFALPILCDMAHSGKVGRKILWQNKGLQFYISLLADKYWQVTALDAIFIWLQEETARVEQLLLDGSFSKAIVECFTSTEASPDAFENFLDPLQKMLRLSPPIASTLSQGDLFSRTATKLNTKKAVVRLNLLRIIRSICDASEDQGGATLISKYGLYEAIERLAASDPAILVREMASELIKSSDMSSRRSFESARLRPGMRRSSSSTAAAMTPPPQLLSSQPMPNAPGTPQHLRATAHGSGNGSGSGSVFFTRHNDDVFDNHPRSYRLTNSVTGSSLTPTSSFRPTSRDGNSGDRTRELTSTGGSGTTSSTKSRLPRTSAVSSRYTRLSLAGQRKEENITPTHTPSHAGLGALPEGRTRAGSALNPSRRRRQTSSDVSGVGRSAT</sequence>
<dbReference type="PROSITE" id="PS00108">
    <property type="entry name" value="PROTEIN_KINASE_ST"/>
    <property type="match status" value="1"/>
</dbReference>